<evidence type="ECO:0000313" key="3">
    <source>
        <dbReference type="EMBL" id="MDA0640524.1"/>
    </source>
</evidence>
<feature type="domain" description="Nudix hydrolase" evidence="2">
    <location>
        <begin position="10"/>
        <end position="147"/>
    </location>
</feature>
<dbReference type="EMBL" id="JAPNUD010000014">
    <property type="protein sequence ID" value="MDA0640524.1"/>
    <property type="molecule type" value="Genomic_DNA"/>
</dbReference>
<comment type="similarity">
    <text evidence="1">Belongs to the Nudix hydrolase family.</text>
</comment>
<dbReference type="Pfam" id="PF00293">
    <property type="entry name" value="NUDIX"/>
    <property type="match status" value="1"/>
</dbReference>
<protein>
    <submittedName>
        <fullName evidence="3">NUDIX domain-containing protein</fullName>
    </submittedName>
</protein>
<evidence type="ECO:0000256" key="1">
    <source>
        <dbReference type="ARBA" id="ARBA00005582"/>
    </source>
</evidence>
<comment type="caution">
    <text evidence="3">The sequence shown here is derived from an EMBL/GenBank/DDBJ whole genome shotgun (WGS) entry which is preliminary data.</text>
</comment>
<dbReference type="SUPFAM" id="SSF55811">
    <property type="entry name" value="Nudix"/>
    <property type="match status" value="1"/>
</dbReference>
<dbReference type="Proteomes" id="UP001212498">
    <property type="component" value="Unassembled WGS sequence"/>
</dbReference>
<dbReference type="PROSITE" id="PS51462">
    <property type="entry name" value="NUDIX"/>
    <property type="match status" value="1"/>
</dbReference>
<sequence length="149" mass="15497">MTTTANGRPAFVVNVEVFLRRDGRWLLIRRGDGEAHAPGTLAGVGGKAEPDGAGQRVLEETARREVAEEIGVDLTGVPLTYASSGFFVTDDGDPVVNVVFAAPMPPQAEPVAAAPAEVAGFVWLTTAEAEADPACPPWVLSSLRDAATA</sequence>
<reference evidence="3 4" key="1">
    <citation type="submission" date="2022-11" db="EMBL/GenBank/DDBJ databases">
        <title>Nonomuraea corallina sp. nov., a new species of the genus Nonomuraea isolated from sea side sediment in Thai sea.</title>
        <authorList>
            <person name="Ngamcharungchit C."/>
            <person name="Matsumoto A."/>
            <person name="Suriyachadkun C."/>
            <person name="Panbangred W."/>
            <person name="Inahashi Y."/>
            <person name="Intra B."/>
        </authorList>
    </citation>
    <scope>NUCLEOTIDE SEQUENCE [LARGE SCALE GENOMIC DNA]</scope>
    <source>
        <strain evidence="3 4">DSM 43553</strain>
    </source>
</reference>
<dbReference type="RefSeq" id="WP_271275721.1">
    <property type="nucleotide sequence ID" value="NZ_BAABFD010000032.1"/>
</dbReference>
<dbReference type="PANTHER" id="PTHR43736:SF1">
    <property type="entry name" value="DIHYDRONEOPTERIN TRIPHOSPHATE DIPHOSPHATASE"/>
    <property type="match status" value="1"/>
</dbReference>
<gene>
    <name evidence="3" type="ORF">OUY24_07825</name>
</gene>
<proteinExistence type="inferred from homology"/>
<organism evidence="3 4">
    <name type="scientific">Nonomuraea ferruginea</name>
    <dbReference type="NCBI Taxonomy" id="46174"/>
    <lineage>
        <taxon>Bacteria</taxon>
        <taxon>Bacillati</taxon>
        <taxon>Actinomycetota</taxon>
        <taxon>Actinomycetes</taxon>
        <taxon>Streptosporangiales</taxon>
        <taxon>Streptosporangiaceae</taxon>
        <taxon>Nonomuraea</taxon>
    </lineage>
</organism>
<name>A0ABT4STD0_9ACTN</name>
<dbReference type="Gene3D" id="3.90.79.10">
    <property type="entry name" value="Nucleoside Triphosphate Pyrophosphohydrolase"/>
    <property type="match status" value="1"/>
</dbReference>
<keyword evidence="4" id="KW-1185">Reference proteome</keyword>
<accession>A0ABT4STD0</accession>
<evidence type="ECO:0000313" key="4">
    <source>
        <dbReference type="Proteomes" id="UP001212498"/>
    </source>
</evidence>
<dbReference type="PANTHER" id="PTHR43736">
    <property type="entry name" value="ADP-RIBOSE PYROPHOSPHATASE"/>
    <property type="match status" value="1"/>
</dbReference>
<evidence type="ECO:0000259" key="2">
    <source>
        <dbReference type="PROSITE" id="PS51462"/>
    </source>
</evidence>
<dbReference type="InterPro" id="IPR015797">
    <property type="entry name" value="NUDIX_hydrolase-like_dom_sf"/>
</dbReference>
<dbReference type="InterPro" id="IPR000086">
    <property type="entry name" value="NUDIX_hydrolase_dom"/>
</dbReference>